<dbReference type="Pfam" id="PF26153">
    <property type="entry name" value="LEA-2L_5"/>
    <property type="match status" value="1"/>
</dbReference>
<evidence type="ECO:0000256" key="1">
    <source>
        <dbReference type="SAM" id="MobiDB-lite"/>
    </source>
</evidence>
<dbReference type="Pfam" id="PF22786">
    <property type="entry name" value="Tag1_C"/>
    <property type="match status" value="1"/>
</dbReference>
<feature type="region of interest" description="Disordered" evidence="1">
    <location>
        <begin position="1"/>
        <end position="58"/>
    </location>
</feature>
<dbReference type="Pfam" id="PF26174">
    <property type="entry name" value="LEA-2_1"/>
    <property type="match status" value="1"/>
</dbReference>
<feature type="region of interest" description="Disordered" evidence="1">
    <location>
        <begin position="724"/>
        <end position="755"/>
    </location>
</feature>
<dbReference type="EMBL" id="JAVRQU010000006">
    <property type="protein sequence ID" value="KAK5702053.1"/>
    <property type="molecule type" value="Genomic_DNA"/>
</dbReference>
<accession>A0AAN8A2R4</accession>
<dbReference type="InterPro" id="IPR046368">
    <property type="entry name" value="Tag1"/>
</dbReference>
<evidence type="ECO:0000259" key="4">
    <source>
        <dbReference type="Pfam" id="PF26150"/>
    </source>
</evidence>
<dbReference type="Proteomes" id="UP001310594">
    <property type="component" value="Unassembled WGS sequence"/>
</dbReference>
<feature type="compositionally biased region" description="Polar residues" evidence="1">
    <location>
        <begin position="36"/>
        <end position="53"/>
    </location>
</feature>
<evidence type="ECO:0000313" key="7">
    <source>
        <dbReference type="Proteomes" id="UP001310594"/>
    </source>
</evidence>
<reference evidence="6" key="1">
    <citation type="submission" date="2023-08" db="EMBL/GenBank/DDBJ databases">
        <title>Black Yeasts Isolated from many extreme environments.</title>
        <authorList>
            <person name="Coleine C."/>
            <person name="Stajich J.E."/>
            <person name="Selbmann L."/>
        </authorList>
    </citation>
    <scope>NUCLEOTIDE SEQUENCE</scope>
    <source>
        <strain evidence="6">CCFEE 5810</strain>
    </source>
</reference>
<feature type="domain" description="Tag1 C-terminal" evidence="3">
    <location>
        <begin position="461"/>
        <end position="576"/>
    </location>
</feature>
<dbReference type="Pfam" id="PF26150">
    <property type="entry name" value="LEA-2_4"/>
    <property type="match status" value="1"/>
</dbReference>
<name>A0AAN8A2R4_9PEZI</name>
<dbReference type="GO" id="GO:0000329">
    <property type="term" value="C:fungal-type vacuole membrane"/>
    <property type="evidence" value="ECO:0007669"/>
    <property type="project" value="InterPro"/>
</dbReference>
<evidence type="ECO:0000256" key="2">
    <source>
        <dbReference type="SAM" id="Phobius"/>
    </source>
</evidence>
<protein>
    <recommendedName>
        <fullName evidence="8">Pre-rrna processing protein</fullName>
    </recommendedName>
</protein>
<comment type="caution">
    <text evidence="6">The sequence shown here is derived from an EMBL/GenBank/DDBJ whole genome shotgun (WGS) entry which is preliminary data.</text>
</comment>
<evidence type="ECO:0008006" key="8">
    <source>
        <dbReference type="Google" id="ProtNLM"/>
    </source>
</evidence>
<dbReference type="PANTHER" id="PTHR35895">
    <property type="entry name" value="CHROMOSOME 16, WHOLE GENOME SHOTGUN SEQUENCE"/>
    <property type="match status" value="1"/>
</dbReference>
<evidence type="ECO:0000259" key="3">
    <source>
        <dbReference type="Pfam" id="PF22786"/>
    </source>
</evidence>
<evidence type="ECO:0000259" key="5">
    <source>
        <dbReference type="Pfam" id="PF26153"/>
    </source>
</evidence>
<keyword evidence="2" id="KW-0812">Transmembrane</keyword>
<feature type="transmembrane region" description="Helical" evidence="2">
    <location>
        <begin position="65"/>
        <end position="85"/>
    </location>
</feature>
<keyword evidence="2" id="KW-0472">Membrane</keyword>
<feature type="domain" description="Tag1-like fourth Ig-like" evidence="4">
    <location>
        <begin position="597"/>
        <end position="712"/>
    </location>
</feature>
<dbReference type="PANTHER" id="PTHR35895:SF3">
    <property type="entry name" value="PRE-RRNA PROCESSING PROTEIN"/>
    <property type="match status" value="1"/>
</dbReference>
<feature type="domain" description="Tag1-like fifth Ig-like" evidence="5">
    <location>
        <begin position="752"/>
        <end position="868"/>
    </location>
</feature>
<organism evidence="6 7">
    <name type="scientific">Elasticomyces elasticus</name>
    <dbReference type="NCBI Taxonomy" id="574655"/>
    <lineage>
        <taxon>Eukaryota</taxon>
        <taxon>Fungi</taxon>
        <taxon>Dikarya</taxon>
        <taxon>Ascomycota</taxon>
        <taxon>Pezizomycotina</taxon>
        <taxon>Dothideomycetes</taxon>
        <taxon>Dothideomycetidae</taxon>
        <taxon>Mycosphaerellales</taxon>
        <taxon>Teratosphaeriaceae</taxon>
        <taxon>Elasticomyces</taxon>
    </lineage>
</organism>
<keyword evidence="2" id="KW-1133">Transmembrane helix</keyword>
<evidence type="ECO:0000313" key="6">
    <source>
        <dbReference type="EMBL" id="KAK5702053.1"/>
    </source>
</evidence>
<dbReference type="AlphaFoldDB" id="A0AAN8A2R4"/>
<gene>
    <name evidence="6" type="ORF">LTR97_004871</name>
</gene>
<dbReference type="InterPro" id="IPR059066">
    <property type="entry name" value="Ig_Tag1-like_5th"/>
</dbReference>
<dbReference type="InterPro" id="IPR059065">
    <property type="entry name" value="Ig_Tag1-like_4th"/>
</dbReference>
<dbReference type="InterPro" id="IPR055011">
    <property type="entry name" value="Tag1_C"/>
</dbReference>
<proteinExistence type="predicted"/>
<sequence length="880" mass="93771">MASNTTPTRGEEDDPAATERTPLLPASTDAEAHNSHPPNGSARTSLLTSLQSTGGKGKKRRWPSILALATLCILIICIIVFAFLAPSITESYAQQAAVFTPLELSIDSFTSSGVKARVKGHFSMDASRVEKKSVRDLGRFFTYVANQAETGESDVEVSLLEYGNVVLGTARVPPVWVSIRNGHTTLVDVVADLRAGDVGGIRKVAEDFVRGRLGQVRVVGKADVPVKSGLISLGKQRLEKEMLFAGKDVPKLPAYHIGKLDVHDIDLPEGGTGMMANVSISANNSYPIDFTLPGLGFDILVPGCEEEDSLIKLADAETQETHILPHEEVVLNVTGLVHSLSPNLTRNCPPTSNTSDDDKVQSPLDRIVARYLHGSNNTLYVRGSSSQPNPNTPSWLTDLISDIMVPVPLPGKAVEGHLIRNFSLTDTHFALPDPFAEPGTKAGNPRISANVKALVALPSEMNFALNVSRVRADADIFYHGKKLGTLDLHKWQAAQSRRVEGEGKKGEQLLLIESAVKDAPVDITNDDVFTDVLQDLLFGGKDVRMQIRALVDVEVGSAIGEFVVKGVKGEGSVVVKPISSPPGSGGNGGVGVPSGFRPKVFGLQILDTSPTSLTLGARVNISNPTNYSASVPFMDIHILANETVIGHATAKGIEIVPGRNDNLYVEAVWDPSTLGGHEGKKVGREFLSQYISGYNTSLTLKAHEGSIPGNPGLGKALGRFGVEMPTPSLGSAPRKRVPGEPDDGDGDDGGKKKKGPHFLDDATFHLLTSTATFTLLSPLRQTILYVESINATAFYKGDEVGHIDYDLPFAVPPVGPDGEGVVSPRLPVDWSLGSVGYEAVKGALGGRLKLAAYAEVGVRIGEWREGVWFRGGGIGASVRI</sequence>